<proteinExistence type="predicted"/>
<evidence type="ECO:0000256" key="1">
    <source>
        <dbReference type="ARBA" id="ARBA00004123"/>
    </source>
</evidence>
<dbReference type="GO" id="GO:0003887">
    <property type="term" value="F:DNA-directed DNA polymerase activity"/>
    <property type="evidence" value="ECO:0007669"/>
    <property type="project" value="TreeGrafter"/>
</dbReference>
<evidence type="ECO:0000256" key="5">
    <source>
        <dbReference type="SAM" id="MobiDB-lite"/>
    </source>
</evidence>
<feature type="compositionally biased region" description="Acidic residues" evidence="5">
    <location>
        <begin position="373"/>
        <end position="382"/>
    </location>
</feature>
<feature type="compositionally biased region" description="Low complexity" evidence="5">
    <location>
        <begin position="268"/>
        <end position="278"/>
    </location>
</feature>
<dbReference type="VEuPathDB" id="FungiDB:SeMB42_g06562"/>
<organism evidence="6 7">
    <name type="scientific">Synchytrium endobioticum</name>
    <dbReference type="NCBI Taxonomy" id="286115"/>
    <lineage>
        <taxon>Eukaryota</taxon>
        <taxon>Fungi</taxon>
        <taxon>Fungi incertae sedis</taxon>
        <taxon>Chytridiomycota</taxon>
        <taxon>Chytridiomycota incertae sedis</taxon>
        <taxon>Chytridiomycetes</taxon>
        <taxon>Synchytriales</taxon>
        <taxon>Synchytriaceae</taxon>
        <taxon>Synchytrium</taxon>
    </lineage>
</organism>
<keyword evidence="4" id="KW-0539">Nucleus</keyword>
<dbReference type="InterPro" id="IPR041913">
    <property type="entry name" value="POLD3_sf"/>
</dbReference>
<feature type="compositionally biased region" description="Acidic residues" evidence="5">
    <location>
        <begin position="251"/>
        <end position="261"/>
    </location>
</feature>
<evidence type="ECO:0000256" key="4">
    <source>
        <dbReference type="ARBA" id="ARBA00023242"/>
    </source>
</evidence>
<feature type="region of interest" description="Disordered" evidence="5">
    <location>
        <begin position="135"/>
        <end position="358"/>
    </location>
</feature>
<dbReference type="EMBL" id="QEAM01000310">
    <property type="protein sequence ID" value="TPX41626.1"/>
    <property type="molecule type" value="Genomic_DNA"/>
</dbReference>
<comment type="subcellular location">
    <subcellularLocation>
        <location evidence="1">Nucleus</location>
    </subcellularLocation>
</comment>
<dbReference type="PANTHER" id="PTHR17598">
    <property type="entry name" value="DNA POLYMERASE DELTA SUBUNIT 3"/>
    <property type="match status" value="1"/>
</dbReference>
<feature type="compositionally biased region" description="Low complexity" evidence="5">
    <location>
        <begin position="161"/>
        <end position="181"/>
    </location>
</feature>
<evidence type="ECO:0000313" key="6">
    <source>
        <dbReference type="EMBL" id="TPX41626.1"/>
    </source>
</evidence>
<dbReference type="Proteomes" id="UP000320475">
    <property type="component" value="Unassembled WGS sequence"/>
</dbReference>
<evidence type="ECO:0000256" key="3">
    <source>
        <dbReference type="ARBA" id="ARBA00022705"/>
    </source>
</evidence>
<dbReference type="OrthoDB" id="514823at2759"/>
<dbReference type="GO" id="GO:1904161">
    <property type="term" value="P:DNA synthesis involved in UV-damage excision repair"/>
    <property type="evidence" value="ECO:0007669"/>
    <property type="project" value="TreeGrafter"/>
</dbReference>
<feature type="compositionally biased region" description="Basic residues" evidence="5">
    <location>
        <begin position="344"/>
        <end position="356"/>
    </location>
</feature>
<evidence type="ECO:0000313" key="7">
    <source>
        <dbReference type="Proteomes" id="UP000320475"/>
    </source>
</evidence>
<dbReference type="PANTHER" id="PTHR17598:SF13">
    <property type="entry name" value="DNA POLYMERASE DELTA SUBUNIT 3"/>
    <property type="match status" value="1"/>
</dbReference>
<feature type="compositionally biased region" description="Low complexity" evidence="5">
    <location>
        <begin position="392"/>
        <end position="430"/>
    </location>
</feature>
<protein>
    <recommendedName>
        <fullName evidence="2">DNA polymerase delta subunit 3</fullName>
    </recommendedName>
</protein>
<evidence type="ECO:0000256" key="2">
    <source>
        <dbReference type="ARBA" id="ARBA00017589"/>
    </source>
</evidence>
<feature type="compositionally biased region" description="Basic and acidic residues" evidence="5">
    <location>
        <begin position="200"/>
        <end position="234"/>
    </location>
</feature>
<gene>
    <name evidence="6" type="ORF">SeLEV6574_g05996</name>
</gene>
<reference evidence="6 7" key="1">
    <citation type="journal article" date="2019" name="Sci. Rep.">
        <title>Comparative genomics of chytrid fungi reveal insights into the obligate biotrophic and pathogenic lifestyle of Synchytrium endobioticum.</title>
        <authorList>
            <person name="van de Vossenberg B.T.L.H."/>
            <person name="Warris S."/>
            <person name="Nguyen H.D.T."/>
            <person name="van Gent-Pelzer M.P.E."/>
            <person name="Joly D.L."/>
            <person name="van de Geest H.C."/>
            <person name="Bonants P.J.M."/>
            <person name="Smith D.S."/>
            <person name="Levesque C.A."/>
            <person name="van der Lee T.A.J."/>
        </authorList>
    </citation>
    <scope>NUCLEOTIDE SEQUENCE [LARGE SCALE GENOMIC DNA]</scope>
    <source>
        <strain evidence="6 7">LEV6574</strain>
    </source>
</reference>
<dbReference type="GO" id="GO:0006271">
    <property type="term" value="P:DNA strand elongation involved in DNA replication"/>
    <property type="evidence" value="ECO:0007669"/>
    <property type="project" value="TreeGrafter"/>
</dbReference>
<dbReference type="GO" id="GO:0006297">
    <property type="term" value="P:nucleotide-excision repair, DNA gap filling"/>
    <property type="evidence" value="ECO:0007669"/>
    <property type="project" value="TreeGrafter"/>
</dbReference>
<accession>A0A507CR37</accession>
<comment type="caution">
    <text evidence="6">The sequence shown here is derived from an EMBL/GenBank/DDBJ whole genome shotgun (WGS) entry which is preliminary data.</text>
</comment>
<sequence length="460" mass="49453">MMTGHAISQEHLQTLSSMLLDEKRIVTFKLLSRALGINVNAAKKLLSAYLSSNHSSSHFAVYYLSGTTDDNTILALAVNQDDLEHGKKRFKKLNSVHVYGIMPEKLEGGVDALINVDIQVARDDTPSSLAKARLTRNESVNNGGSKVLTPPKAVEKPAGESTSASARTLSRSGSSGRSTGSNTKGKATKGKQKSFFDSYKSNDKDATASKLPNKDSKSTKPAEDKSNKNKRMNDSESDAESSSKRRKRQDSDDEGEEQEHDEETKKIALLAAQNAAAATSKPQETQEDDKDDVAANRTHEYDDDDEDMPTFADDEDAGKGGLQADAMDVDHPPESEQSTEPSTRRVKKTRRVKRSKTVMDEKRKVMITKDMWEEEEYSEEEVVSAPKLKKQASSTVAAPVVVAPGSNKSKSNAGGHAGSSSPPPARAKSGGSSGGGAKKGGKKKESGAGQKSLLSFFGKG</sequence>
<feature type="region of interest" description="Disordered" evidence="5">
    <location>
        <begin position="373"/>
        <end position="460"/>
    </location>
</feature>
<dbReference type="Pfam" id="PF09507">
    <property type="entry name" value="CDC27"/>
    <property type="match status" value="1"/>
</dbReference>
<keyword evidence="3" id="KW-0235">DNA replication</keyword>
<feature type="compositionally biased region" description="Acidic residues" evidence="5">
    <location>
        <begin position="301"/>
        <end position="316"/>
    </location>
</feature>
<dbReference type="GO" id="GO:0043625">
    <property type="term" value="C:delta DNA polymerase complex"/>
    <property type="evidence" value="ECO:0007669"/>
    <property type="project" value="InterPro"/>
</dbReference>
<dbReference type="AlphaFoldDB" id="A0A507CR37"/>
<dbReference type="Gene3D" id="3.90.1030.20">
    <property type="entry name" value="DNA polymerase delta, p66 (Cdc27) subunit, wHTH domain"/>
    <property type="match status" value="1"/>
</dbReference>
<dbReference type="InterPro" id="IPR019038">
    <property type="entry name" value="POLD3"/>
</dbReference>
<name>A0A507CR37_9FUNG</name>